<gene>
    <name evidence="1" type="ORF">NCTC11694_01410</name>
</gene>
<dbReference type="EMBL" id="UGJR01000002">
    <property type="protein sequence ID" value="STR40257.1"/>
    <property type="molecule type" value="Genomic_DNA"/>
</dbReference>
<proteinExistence type="predicted"/>
<dbReference type="GO" id="GO:0016853">
    <property type="term" value="F:isomerase activity"/>
    <property type="evidence" value="ECO:0007669"/>
    <property type="project" value="UniProtKB-KW"/>
</dbReference>
<evidence type="ECO:0000313" key="1">
    <source>
        <dbReference type="EMBL" id="STR40257.1"/>
    </source>
</evidence>
<keyword evidence="1" id="KW-0413">Isomerase</keyword>
<evidence type="ECO:0000313" key="2">
    <source>
        <dbReference type="Proteomes" id="UP000255050"/>
    </source>
</evidence>
<dbReference type="AlphaFoldDB" id="A0A7H4LVT1"/>
<name>A0A7H4LVT1_9ENTR</name>
<dbReference type="Proteomes" id="UP000255050">
    <property type="component" value="Unassembled WGS sequence"/>
</dbReference>
<reference evidence="1 2" key="1">
    <citation type="submission" date="2018-06" db="EMBL/GenBank/DDBJ databases">
        <authorList>
            <consortium name="Pathogen Informatics"/>
            <person name="Doyle S."/>
        </authorList>
    </citation>
    <scope>NUCLEOTIDE SEQUENCE [LARGE SCALE GENOMIC DNA]</scope>
    <source>
        <strain evidence="1 2">NCTC11694</strain>
    </source>
</reference>
<accession>A0A7H4LVT1</accession>
<organism evidence="1 2">
    <name type="scientific">Klebsiella michiganensis</name>
    <dbReference type="NCBI Taxonomy" id="1134687"/>
    <lineage>
        <taxon>Bacteria</taxon>
        <taxon>Pseudomonadati</taxon>
        <taxon>Pseudomonadota</taxon>
        <taxon>Gammaproteobacteria</taxon>
        <taxon>Enterobacterales</taxon>
        <taxon>Enterobacteriaceae</taxon>
        <taxon>Klebsiella/Raoultella group</taxon>
        <taxon>Klebsiella</taxon>
    </lineage>
</organism>
<protein>
    <submittedName>
        <fullName evidence="1">Muconate cycloisomerase</fullName>
    </submittedName>
</protein>
<dbReference type="InterPro" id="IPR029017">
    <property type="entry name" value="Enolase-like_N"/>
</dbReference>
<comment type="caution">
    <text evidence="1">The sequence shown here is derived from an EMBL/GenBank/DDBJ whole genome shotgun (WGS) entry which is preliminary data.</text>
</comment>
<sequence>MKAQLFRGDLHYAGVTLHTAASGPVTALDTLWLRLEDRGVTGIGEVRLNIRYLHGYREEQVLNNLLQRLKRLGTGASSPRRNLPRCTRRTARCCRRRAWRWIWRCTI</sequence>
<dbReference type="Gene3D" id="3.30.390.10">
    <property type="entry name" value="Enolase-like, N-terminal domain"/>
    <property type="match status" value="1"/>
</dbReference>